<evidence type="ECO:0000313" key="1">
    <source>
        <dbReference type="EMBL" id="PAV87965.1"/>
    </source>
</evidence>
<sequence length="292" mass="34009">MQDDDLSIIITLGIGHDTAAEEKLLKALKGPSKFYGADPVYEINAQKYNKFGTFFNFGVGAGSGMFNLSVLVDRNFDRIFEKKSQSWVQEEFDLWHDCISKNLSIHRGDPDKLWWWIKIAIVKCENLLESFLHVQDYANGDETKRHITPLNKDSSVIVTLGIGHDTASEQKLLAVRVFISLTCFEKSFTKMQFLTLQYVSVVYDNIWIDNEKAEYPMLEYFFKGGQLDQNDITIHSPEAAEKKQIHDFIFRMLDERRYAWTRPVKVRNLRLYSINFENPKCIDKYIRKNPNP</sequence>
<reference evidence="1 2" key="1">
    <citation type="journal article" date="2017" name="Curr. Biol.">
        <title>Genome architecture and evolution of a unichromosomal asexual nematode.</title>
        <authorList>
            <person name="Fradin H."/>
            <person name="Zegar C."/>
            <person name="Gutwein M."/>
            <person name="Lucas J."/>
            <person name="Kovtun M."/>
            <person name="Corcoran D."/>
            <person name="Baugh L.R."/>
            <person name="Kiontke K."/>
            <person name="Gunsalus K."/>
            <person name="Fitch D.H."/>
            <person name="Piano F."/>
        </authorList>
    </citation>
    <scope>NUCLEOTIDE SEQUENCE [LARGE SCALE GENOMIC DNA]</scope>
    <source>
        <strain evidence="1">PF1309</strain>
    </source>
</reference>
<proteinExistence type="predicted"/>
<dbReference type="Proteomes" id="UP000218231">
    <property type="component" value="Unassembled WGS sequence"/>
</dbReference>
<gene>
    <name evidence="1" type="ORF">WR25_20249</name>
</gene>
<dbReference type="PANTHER" id="PTHR22989:SF3">
    <property type="entry name" value="METHYLTRANSFERASE FKBM DOMAIN-CONTAINING PROTEIN"/>
    <property type="match status" value="1"/>
</dbReference>
<dbReference type="PANTHER" id="PTHR22989">
    <property type="entry name" value="UNCHARACTERIZED DUF13 C.ELEGANS"/>
    <property type="match status" value="1"/>
</dbReference>
<comment type="caution">
    <text evidence="1">The sequence shown here is derived from an EMBL/GenBank/DDBJ whole genome shotgun (WGS) entry which is preliminary data.</text>
</comment>
<evidence type="ECO:0000313" key="2">
    <source>
        <dbReference type="Proteomes" id="UP000218231"/>
    </source>
</evidence>
<name>A0A2A2LPI8_9BILA</name>
<dbReference type="STRING" id="2018661.A0A2A2LPI8"/>
<dbReference type="OrthoDB" id="10006218at2759"/>
<organism evidence="1 2">
    <name type="scientific">Diploscapter pachys</name>
    <dbReference type="NCBI Taxonomy" id="2018661"/>
    <lineage>
        <taxon>Eukaryota</taxon>
        <taxon>Metazoa</taxon>
        <taxon>Ecdysozoa</taxon>
        <taxon>Nematoda</taxon>
        <taxon>Chromadorea</taxon>
        <taxon>Rhabditida</taxon>
        <taxon>Rhabditina</taxon>
        <taxon>Rhabditomorpha</taxon>
        <taxon>Rhabditoidea</taxon>
        <taxon>Rhabditidae</taxon>
        <taxon>Diploscapter</taxon>
    </lineage>
</organism>
<keyword evidence="2" id="KW-1185">Reference proteome</keyword>
<protein>
    <submittedName>
        <fullName evidence="1">Uncharacterized protein</fullName>
    </submittedName>
</protein>
<dbReference type="AlphaFoldDB" id="A0A2A2LPI8"/>
<accession>A0A2A2LPI8</accession>
<dbReference type="EMBL" id="LIAE01006535">
    <property type="protein sequence ID" value="PAV87965.1"/>
    <property type="molecule type" value="Genomic_DNA"/>
</dbReference>